<accession>A0A9W6Z229</accession>
<dbReference type="GO" id="GO:0008017">
    <property type="term" value="F:microtubule binding"/>
    <property type="evidence" value="ECO:0007669"/>
    <property type="project" value="InterPro"/>
</dbReference>
<dbReference type="GO" id="GO:0007052">
    <property type="term" value="P:mitotic spindle organization"/>
    <property type="evidence" value="ECO:0007669"/>
    <property type="project" value="TreeGrafter"/>
</dbReference>
<dbReference type="OrthoDB" id="3176171at2759"/>
<dbReference type="InterPro" id="IPR027640">
    <property type="entry name" value="Kinesin-like_fam"/>
</dbReference>
<dbReference type="InterPro" id="IPR036961">
    <property type="entry name" value="Kinesin_motor_dom_sf"/>
</dbReference>
<evidence type="ECO:0000256" key="7">
    <source>
        <dbReference type="SAM" id="MobiDB-lite"/>
    </source>
</evidence>
<comment type="similarity">
    <text evidence="6">Belongs to the TRAFAC class myosin-kinesin ATPase superfamily. Kinesin family.</text>
</comment>
<keyword evidence="10" id="KW-1185">Reference proteome</keyword>
<keyword evidence="4 6" id="KW-0067">ATP-binding</keyword>
<evidence type="ECO:0000256" key="1">
    <source>
        <dbReference type="ARBA" id="ARBA00004496"/>
    </source>
</evidence>
<dbReference type="SUPFAM" id="SSF52540">
    <property type="entry name" value="P-loop containing nucleoside triphosphate hydrolases"/>
    <property type="match status" value="1"/>
</dbReference>
<feature type="compositionally biased region" description="Polar residues" evidence="7">
    <location>
        <begin position="37"/>
        <end position="51"/>
    </location>
</feature>
<dbReference type="PROSITE" id="PS50067">
    <property type="entry name" value="KINESIN_MOTOR_2"/>
    <property type="match status" value="1"/>
</dbReference>
<dbReference type="PANTHER" id="PTHR47969:SF15">
    <property type="entry name" value="CHROMOSOME-ASSOCIATED KINESIN KIF4A-RELATED"/>
    <property type="match status" value="1"/>
</dbReference>
<feature type="region of interest" description="Disordered" evidence="7">
    <location>
        <begin position="1"/>
        <end position="51"/>
    </location>
</feature>
<proteinExistence type="inferred from homology"/>
<dbReference type="GO" id="GO:0003777">
    <property type="term" value="F:microtubule motor activity"/>
    <property type="evidence" value="ECO:0007669"/>
    <property type="project" value="InterPro"/>
</dbReference>
<dbReference type="GO" id="GO:0005524">
    <property type="term" value="F:ATP binding"/>
    <property type="evidence" value="ECO:0007669"/>
    <property type="project" value="UniProtKB-UniRule"/>
</dbReference>
<name>A0A9W6Z229_AMBMO</name>
<sequence length="361" mass="40522">MDNRMYLSPSKHPYSYSKRSSRHGSPMKMKQPFDAHSSPSRSRHNSIITPSAPVTNTNIKVIVRFRPPSNQELGEYARTIVDYNDEHEAVTITTTNHTFQFDHIFPEQTEQEEIFNYSVKQTTEELAAGYNGTVLCYGQTGSGKSYTMMGELETDIKKGLIPRIFEQIFRIIEQSPKTLEYTVGVSYMEIYNETLRDLLNAENNSKLQIHENKVDGVFVSHLETLYVADLVDVYTILEQGNLNRSTGATNMNEQSSRSHAIFQIKLSSKNLEDGVIKSGNLFLVDLAGSEKIDKTCATGQTLEEAKRINSSLSALGNVIYSLTDGKSVHVPYRDSKLTRILQESLGGNSRTTLIINCSPTL</sequence>
<reference evidence="9" key="1">
    <citation type="submission" date="2023-04" db="EMBL/GenBank/DDBJ databases">
        <title>Ambrosiozyma monospora NBRC 1965.</title>
        <authorList>
            <person name="Ichikawa N."/>
            <person name="Sato H."/>
            <person name="Tonouchi N."/>
        </authorList>
    </citation>
    <scope>NUCLEOTIDE SEQUENCE</scope>
    <source>
        <strain evidence="9">NBRC 1965</strain>
    </source>
</reference>
<evidence type="ECO:0000256" key="5">
    <source>
        <dbReference type="ARBA" id="ARBA00023054"/>
    </source>
</evidence>
<dbReference type="GO" id="GO:0051231">
    <property type="term" value="P:spindle elongation"/>
    <property type="evidence" value="ECO:0007669"/>
    <property type="project" value="TreeGrafter"/>
</dbReference>
<keyword evidence="3 6" id="KW-0547">Nucleotide-binding</keyword>
<dbReference type="InterPro" id="IPR001752">
    <property type="entry name" value="Kinesin_motor_dom"/>
</dbReference>
<dbReference type="GO" id="GO:0005737">
    <property type="term" value="C:cytoplasm"/>
    <property type="evidence" value="ECO:0007669"/>
    <property type="project" value="UniProtKB-SubCell"/>
</dbReference>
<protein>
    <submittedName>
        <fullName evidence="9">Unnamed protein product</fullName>
    </submittedName>
</protein>
<feature type="binding site" evidence="6">
    <location>
        <begin position="138"/>
        <end position="145"/>
    </location>
    <ligand>
        <name>ATP</name>
        <dbReference type="ChEBI" id="CHEBI:30616"/>
    </ligand>
</feature>
<feature type="domain" description="Kinesin motor" evidence="8">
    <location>
        <begin position="58"/>
        <end position="361"/>
    </location>
</feature>
<gene>
    <name evidence="9" type="ORF">Amon01_000849500</name>
</gene>
<keyword evidence="2" id="KW-0963">Cytoplasm</keyword>
<evidence type="ECO:0000256" key="4">
    <source>
        <dbReference type="ARBA" id="ARBA00022840"/>
    </source>
</evidence>
<dbReference type="AlphaFoldDB" id="A0A9W6Z229"/>
<evidence type="ECO:0000313" key="10">
    <source>
        <dbReference type="Proteomes" id="UP001165063"/>
    </source>
</evidence>
<evidence type="ECO:0000313" key="9">
    <source>
        <dbReference type="EMBL" id="GMG56428.1"/>
    </source>
</evidence>
<organism evidence="9 10">
    <name type="scientific">Ambrosiozyma monospora</name>
    <name type="common">Yeast</name>
    <name type="synonym">Endomycopsis monosporus</name>
    <dbReference type="NCBI Taxonomy" id="43982"/>
    <lineage>
        <taxon>Eukaryota</taxon>
        <taxon>Fungi</taxon>
        <taxon>Dikarya</taxon>
        <taxon>Ascomycota</taxon>
        <taxon>Saccharomycotina</taxon>
        <taxon>Pichiomycetes</taxon>
        <taxon>Pichiales</taxon>
        <taxon>Pichiaceae</taxon>
        <taxon>Ambrosiozyma</taxon>
    </lineage>
</organism>
<keyword evidence="6" id="KW-0505">Motor protein</keyword>
<dbReference type="EMBL" id="BSXU01007597">
    <property type="protein sequence ID" value="GMG56428.1"/>
    <property type="molecule type" value="Genomic_DNA"/>
</dbReference>
<evidence type="ECO:0000259" key="8">
    <source>
        <dbReference type="PROSITE" id="PS50067"/>
    </source>
</evidence>
<dbReference type="GO" id="GO:0005875">
    <property type="term" value="C:microtubule associated complex"/>
    <property type="evidence" value="ECO:0007669"/>
    <property type="project" value="TreeGrafter"/>
</dbReference>
<dbReference type="PANTHER" id="PTHR47969">
    <property type="entry name" value="CHROMOSOME-ASSOCIATED KINESIN KIF4A-RELATED"/>
    <property type="match status" value="1"/>
</dbReference>
<dbReference type="Proteomes" id="UP001165063">
    <property type="component" value="Unassembled WGS sequence"/>
</dbReference>
<comment type="caution">
    <text evidence="9">The sequence shown here is derived from an EMBL/GenBank/DDBJ whole genome shotgun (WGS) entry which is preliminary data.</text>
</comment>
<dbReference type="SMART" id="SM00129">
    <property type="entry name" value="KISc"/>
    <property type="match status" value="1"/>
</dbReference>
<dbReference type="InterPro" id="IPR027417">
    <property type="entry name" value="P-loop_NTPase"/>
</dbReference>
<evidence type="ECO:0000256" key="3">
    <source>
        <dbReference type="ARBA" id="ARBA00022741"/>
    </source>
</evidence>
<evidence type="ECO:0000256" key="6">
    <source>
        <dbReference type="PROSITE-ProRule" id="PRU00283"/>
    </source>
</evidence>
<evidence type="ECO:0000256" key="2">
    <source>
        <dbReference type="ARBA" id="ARBA00022490"/>
    </source>
</evidence>
<keyword evidence="5" id="KW-0175">Coiled coil</keyword>
<dbReference type="GO" id="GO:0007018">
    <property type="term" value="P:microtubule-based movement"/>
    <property type="evidence" value="ECO:0007669"/>
    <property type="project" value="InterPro"/>
</dbReference>
<dbReference type="Pfam" id="PF00225">
    <property type="entry name" value="Kinesin"/>
    <property type="match status" value="1"/>
</dbReference>
<dbReference type="PRINTS" id="PR00380">
    <property type="entry name" value="KINESINHEAVY"/>
</dbReference>
<comment type="subcellular location">
    <subcellularLocation>
        <location evidence="1">Cytoplasm</location>
    </subcellularLocation>
</comment>
<dbReference type="Gene3D" id="3.40.850.10">
    <property type="entry name" value="Kinesin motor domain"/>
    <property type="match status" value="1"/>
</dbReference>